<reference evidence="2" key="1">
    <citation type="submission" date="2021-11" db="EMBL/GenBank/DDBJ databases">
        <title>Streptomyces corallinus and Kineosporia corallina sp. nov., two new coral-derived marine actinobacteria.</title>
        <authorList>
            <person name="Buangrab K."/>
            <person name="Sutthacheep M."/>
            <person name="Yeemin T."/>
            <person name="Harunari E."/>
            <person name="Igarashi Y."/>
            <person name="Sripreechasak P."/>
            <person name="Kanchanasin P."/>
            <person name="Tanasupawat S."/>
            <person name="Phongsopitanun W."/>
        </authorList>
    </citation>
    <scope>NUCLEOTIDE SEQUENCE</scope>
    <source>
        <strain evidence="2">JCM 31032</strain>
    </source>
</reference>
<evidence type="ECO:0000256" key="1">
    <source>
        <dbReference type="SAM" id="MobiDB-lite"/>
    </source>
</evidence>
<dbReference type="EMBL" id="JAJOMB010000003">
    <property type="protein sequence ID" value="MCD5310853.1"/>
    <property type="molecule type" value="Genomic_DNA"/>
</dbReference>
<sequence>MKHIAAAIGFVAVAFVSLAVPVWMWIRPLVCVIHLVIVESRKGNDDTDEDSEDDDAPADDKTEAPA</sequence>
<dbReference type="RefSeq" id="WP_231440029.1">
    <property type="nucleotide sequence ID" value="NZ_JAJOMB010000003.1"/>
</dbReference>
<comment type="caution">
    <text evidence="2">The sequence shown here is derived from an EMBL/GenBank/DDBJ whole genome shotgun (WGS) entry which is preliminary data.</text>
</comment>
<accession>A0A9X1NB40</accession>
<name>A0A9X1NB40_9ACTN</name>
<evidence type="ECO:0000313" key="3">
    <source>
        <dbReference type="Proteomes" id="UP001138997"/>
    </source>
</evidence>
<organism evidence="2 3">
    <name type="scientific">Kineosporia babensis</name>
    <dbReference type="NCBI Taxonomy" id="499548"/>
    <lineage>
        <taxon>Bacteria</taxon>
        <taxon>Bacillati</taxon>
        <taxon>Actinomycetota</taxon>
        <taxon>Actinomycetes</taxon>
        <taxon>Kineosporiales</taxon>
        <taxon>Kineosporiaceae</taxon>
        <taxon>Kineosporia</taxon>
    </lineage>
</organism>
<feature type="compositionally biased region" description="Acidic residues" evidence="1">
    <location>
        <begin position="46"/>
        <end position="57"/>
    </location>
</feature>
<dbReference type="AlphaFoldDB" id="A0A9X1NB40"/>
<feature type="region of interest" description="Disordered" evidence="1">
    <location>
        <begin position="42"/>
        <end position="66"/>
    </location>
</feature>
<keyword evidence="3" id="KW-1185">Reference proteome</keyword>
<gene>
    <name evidence="2" type="ORF">LR394_08100</name>
</gene>
<proteinExistence type="predicted"/>
<protein>
    <submittedName>
        <fullName evidence="2">Uncharacterized protein</fullName>
    </submittedName>
</protein>
<dbReference type="Proteomes" id="UP001138997">
    <property type="component" value="Unassembled WGS sequence"/>
</dbReference>
<evidence type="ECO:0000313" key="2">
    <source>
        <dbReference type="EMBL" id="MCD5310853.1"/>
    </source>
</evidence>